<accession>A0A4Z0YNU3</accession>
<organism evidence="1 2">
    <name type="scientific">Xylaria hypoxylon</name>
    <dbReference type="NCBI Taxonomy" id="37992"/>
    <lineage>
        <taxon>Eukaryota</taxon>
        <taxon>Fungi</taxon>
        <taxon>Dikarya</taxon>
        <taxon>Ascomycota</taxon>
        <taxon>Pezizomycotina</taxon>
        <taxon>Sordariomycetes</taxon>
        <taxon>Xylariomycetidae</taxon>
        <taxon>Xylariales</taxon>
        <taxon>Xylariaceae</taxon>
        <taxon>Xylaria</taxon>
    </lineage>
</organism>
<dbReference type="AlphaFoldDB" id="A0A4Z0YNU3"/>
<sequence length="329" mass="36588">MSFVSKVVDLEQVIRSTKLLSQFEVVIRDWVKHPYNMAIINFEYCRSLNGQVLSFQVAVANANGEWIIPVTTINYRISIAEFVAAQDDRAGTSHVENITYSEDNAVALIKYGNMARTLHIYDPQTPRFDLNYTYNCLGKVVQKTDKAQQTTYFNNQVVKPKQELGYDALGQLCSATGREQVDAPGRCLSPPGSTFGKSNPILGGGRQIVEYCETYKYDVVGNENAKRAAIRMVSRIGSPHLSRTGDAFWNLDSKLDLLETESAGSETKLSEVYRTLEDHQDTFGAPISIALTTKGVLTSIGTSVAQNLFYEADASKAFTEAIERYTSRL</sequence>
<evidence type="ECO:0000313" key="2">
    <source>
        <dbReference type="Proteomes" id="UP000297716"/>
    </source>
</evidence>
<gene>
    <name evidence="1" type="ORF">E0Z10_g8493</name>
</gene>
<dbReference type="OrthoDB" id="5426877at2759"/>
<comment type="caution">
    <text evidence="1">The sequence shown here is derived from an EMBL/GenBank/DDBJ whole genome shotgun (WGS) entry which is preliminary data.</text>
</comment>
<dbReference type="EMBL" id="SKBN01000231">
    <property type="protein sequence ID" value="TGJ80273.1"/>
    <property type="molecule type" value="Genomic_DNA"/>
</dbReference>
<dbReference type="STRING" id="37992.A0A4Z0YNU3"/>
<keyword evidence="2" id="KW-1185">Reference proteome</keyword>
<dbReference type="Gene3D" id="2.180.10.10">
    <property type="entry name" value="RHS repeat-associated core"/>
    <property type="match status" value="1"/>
</dbReference>
<protein>
    <submittedName>
        <fullName evidence="1">Uncharacterized protein</fullName>
    </submittedName>
</protein>
<evidence type="ECO:0000313" key="1">
    <source>
        <dbReference type="EMBL" id="TGJ80273.1"/>
    </source>
</evidence>
<reference evidence="1 2" key="1">
    <citation type="submission" date="2019-03" db="EMBL/GenBank/DDBJ databases">
        <title>Draft genome sequence of Xylaria hypoxylon DSM 108379, a ubiquitous saprotrophic-parasitic fungi on hardwood.</title>
        <authorList>
            <person name="Buettner E."/>
            <person name="Leonhardt S."/>
            <person name="Gebauer A.M."/>
            <person name="Liers C."/>
            <person name="Hofrichter M."/>
            <person name="Kellner H."/>
        </authorList>
    </citation>
    <scope>NUCLEOTIDE SEQUENCE [LARGE SCALE GENOMIC DNA]</scope>
    <source>
        <strain evidence="1 2">DSM 108379</strain>
    </source>
</reference>
<proteinExistence type="predicted"/>
<dbReference type="Proteomes" id="UP000297716">
    <property type="component" value="Unassembled WGS sequence"/>
</dbReference>
<name>A0A4Z0YNU3_9PEZI</name>